<accession>A0ABX7BNW1</accession>
<sequence>MTEVNSATTNGQREWIEPEVSELAVPETAGFPGVGGDGGVHADCTQS</sequence>
<proteinExistence type="predicted"/>
<dbReference type="RefSeq" id="WP_201102928.1">
    <property type="nucleotide sequence ID" value="NZ_CP067977.1"/>
</dbReference>
<name>A0ABX7BNW1_9CAUL</name>
<evidence type="ECO:0008006" key="4">
    <source>
        <dbReference type="Google" id="ProtNLM"/>
    </source>
</evidence>
<organism evidence="2 3">
    <name type="scientific">Brevundimonas vitisensis</name>
    <dbReference type="NCBI Taxonomy" id="2800818"/>
    <lineage>
        <taxon>Bacteria</taxon>
        <taxon>Pseudomonadati</taxon>
        <taxon>Pseudomonadota</taxon>
        <taxon>Alphaproteobacteria</taxon>
        <taxon>Caulobacterales</taxon>
        <taxon>Caulobacteraceae</taxon>
        <taxon>Brevundimonas</taxon>
    </lineage>
</organism>
<protein>
    <recommendedName>
        <fullName evidence="4">Paeninodin family lasso peptide</fullName>
    </recommendedName>
</protein>
<evidence type="ECO:0000313" key="3">
    <source>
        <dbReference type="Proteomes" id="UP000595448"/>
    </source>
</evidence>
<keyword evidence="3" id="KW-1185">Reference proteome</keyword>
<gene>
    <name evidence="2" type="ORF">JIP62_14940</name>
</gene>
<reference evidence="2 3" key="1">
    <citation type="submission" date="2021-01" db="EMBL/GenBank/DDBJ databases">
        <title>Brevundimonas vitis sp. nov., an bacterium isolated from grape (Vitis vinifera).</title>
        <authorList>
            <person name="Jiang L."/>
            <person name="Lee J."/>
        </authorList>
    </citation>
    <scope>NUCLEOTIDE SEQUENCE [LARGE SCALE GENOMIC DNA]</scope>
    <source>
        <strain evidence="2 3">GRTSA-9</strain>
    </source>
</reference>
<evidence type="ECO:0000313" key="2">
    <source>
        <dbReference type="EMBL" id="QQQ18558.1"/>
    </source>
</evidence>
<dbReference type="EMBL" id="CP067977">
    <property type="protein sequence ID" value="QQQ18558.1"/>
    <property type="molecule type" value="Genomic_DNA"/>
</dbReference>
<evidence type="ECO:0000256" key="1">
    <source>
        <dbReference type="SAM" id="MobiDB-lite"/>
    </source>
</evidence>
<feature type="region of interest" description="Disordered" evidence="1">
    <location>
        <begin position="27"/>
        <end position="47"/>
    </location>
</feature>
<dbReference type="Proteomes" id="UP000595448">
    <property type="component" value="Chromosome"/>
</dbReference>